<keyword evidence="3" id="KW-1185">Reference proteome</keyword>
<dbReference type="OrthoDB" id="201275at2759"/>
<gene>
    <name evidence="2" type="ORF">AURANDRAFT_67916</name>
</gene>
<dbReference type="Proteomes" id="UP000002729">
    <property type="component" value="Unassembled WGS sequence"/>
</dbReference>
<feature type="compositionally biased region" description="Low complexity" evidence="1">
    <location>
        <begin position="83"/>
        <end position="108"/>
    </location>
</feature>
<dbReference type="InParanoid" id="F0YMV1"/>
<feature type="compositionally biased region" description="Pro residues" evidence="1">
    <location>
        <begin position="157"/>
        <end position="166"/>
    </location>
</feature>
<feature type="compositionally biased region" description="Low complexity" evidence="1">
    <location>
        <begin position="40"/>
        <end position="61"/>
    </location>
</feature>
<sequence length="298" mass="30948">MLSDRQVGALAAGEPPRPLSRRRGRRSAAGDDDDDDDDAPPALGALPKRPGSGAARGAWAADSDDSDSDDAVLSRAQIKERASAPAAVPAARPASRGGGRPSASKPGRASARLGFDLSGSLAALDQWSEHAEAHDDGAVRFTRGPVARSPQRADRPAPAPASPPCPDTARDAAAAVAPLDLSRPPGLAPPPGLAARASSSSFAAPPPTEAPEEDPAPREDPLLGAATRLDDDTVVGMLKQPPKGVRHLRTRDGFRKFFSGMPRGRMEALLTAAFADQPAEEATARLHKRLQLLDDLLV</sequence>
<dbReference type="RefSeq" id="XP_009041722.1">
    <property type="nucleotide sequence ID" value="XM_009043474.1"/>
</dbReference>
<feature type="compositionally biased region" description="Low complexity" evidence="1">
    <location>
        <begin position="193"/>
        <end position="203"/>
    </location>
</feature>
<reference evidence="2 3" key="1">
    <citation type="journal article" date="2011" name="Proc. Natl. Acad. Sci. U.S.A.">
        <title>Niche of harmful alga Aureococcus anophagefferens revealed through ecogenomics.</title>
        <authorList>
            <person name="Gobler C.J."/>
            <person name="Berry D.L."/>
            <person name="Dyhrman S.T."/>
            <person name="Wilhelm S.W."/>
            <person name="Salamov A."/>
            <person name="Lobanov A.V."/>
            <person name="Zhang Y."/>
            <person name="Collier J.L."/>
            <person name="Wurch L.L."/>
            <person name="Kustka A.B."/>
            <person name="Dill B.D."/>
            <person name="Shah M."/>
            <person name="VerBerkmoes N.C."/>
            <person name="Kuo A."/>
            <person name="Terry A."/>
            <person name="Pangilinan J."/>
            <person name="Lindquist E.A."/>
            <person name="Lucas S."/>
            <person name="Paulsen I.T."/>
            <person name="Hattenrath-Lehmann T.K."/>
            <person name="Talmage S.C."/>
            <person name="Walker E.A."/>
            <person name="Koch F."/>
            <person name="Burson A.M."/>
            <person name="Marcoval M.A."/>
            <person name="Tang Y.Z."/>
            <person name="Lecleir G.R."/>
            <person name="Coyne K.J."/>
            <person name="Berg G.M."/>
            <person name="Bertrand E.M."/>
            <person name="Saito M.A."/>
            <person name="Gladyshev V.N."/>
            <person name="Grigoriev I.V."/>
        </authorList>
    </citation>
    <scope>NUCLEOTIDE SEQUENCE [LARGE SCALE GENOMIC DNA]</scope>
    <source>
        <strain evidence="3">CCMP 1984</strain>
    </source>
</reference>
<feature type="compositionally biased region" description="Low complexity" evidence="1">
    <location>
        <begin position="171"/>
        <end position="185"/>
    </location>
</feature>
<feature type="region of interest" description="Disordered" evidence="1">
    <location>
        <begin position="133"/>
        <end position="228"/>
    </location>
</feature>
<evidence type="ECO:0000313" key="3">
    <source>
        <dbReference type="Proteomes" id="UP000002729"/>
    </source>
</evidence>
<dbReference type="EMBL" id="GL833167">
    <property type="protein sequence ID" value="EGB03572.1"/>
    <property type="molecule type" value="Genomic_DNA"/>
</dbReference>
<feature type="region of interest" description="Disordered" evidence="1">
    <location>
        <begin position="1"/>
        <end position="112"/>
    </location>
</feature>
<accession>F0YMV1</accession>
<name>F0YMV1_AURAN</name>
<dbReference type="KEGG" id="aaf:AURANDRAFT_67916"/>
<feature type="compositionally biased region" description="Acidic residues" evidence="1">
    <location>
        <begin position="30"/>
        <end position="39"/>
    </location>
</feature>
<protein>
    <submittedName>
        <fullName evidence="2">Uncharacterized protein</fullName>
    </submittedName>
</protein>
<evidence type="ECO:0000256" key="1">
    <source>
        <dbReference type="SAM" id="MobiDB-lite"/>
    </source>
</evidence>
<evidence type="ECO:0000313" key="2">
    <source>
        <dbReference type="EMBL" id="EGB03572.1"/>
    </source>
</evidence>
<proteinExistence type="predicted"/>
<organism evidence="3">
    <name type="scientific">Aureococcus anophagefferens</name>
    <name type="common">Harmful bloom alga</name>
    <dbReference type="NCBI Taxonomy" id="44056"/>
    <lineage>
        <taxon>Eukaryota</taxon>
        <taxon>Sar</taxon>
        <taxon>Stramenopiles</taxon>
        <taxon>Ochrophyta</taxon>
        <taxon>Pelagophyceae</taxon>
        <taxon>Pelagomonadales</taxon>
        <taxon>Pelagomonadaceae</taxon>
        <taxon>Aureococcus</taxon>
    </lineage>
</organism>
<dbReference type="AlphaFoldDB" id="F0YMV1"/>
<dbReference type="GeneID" id="20226493"/>